<proteinExistence type="predicted"/>
<accession>S7Q528</accession>
<evidence type="ECO:0000313" key="2">
    <source>
        <dbReference type="Proteomes" id="UP000052978"/>
    </source>
</evidence>
<dbReference type="Proteomes" id="UP000052978">
    <property type="component" value="Unassembled WGS sequence"/>
</dbReference>
<protein>
    <submittedName>
        <fullName evidence="1">Uncharacterized protein</fullName>
    </submittedName>
</protein>
<dbReference type="EMBL" id="KE164532">
    <property type="protein sequence ID" value="EPQ18493.1"/>
    <property type="molecule type" value="Genomic_DNA"/>
</dbReference>
<reference evidence="1 2" key="1">
    <citation type="journal article" date="2013" name="Nat. Commun.">
        <title>Genome analysis reveals insights into physiology and longevity of the Brandt's bat Myotis brandtii.</title>
        <authorList>
            <person name="Seim I."/>
            <person name="Fang X."/>
            <person name="Xiong Z."/>
            <person name="Lobanov A.V."/>
            <person name="Huang Z."/>
            <person name="Ma S."/>
            <person name="Feng Y."/>
            <person name="Turanov A.A."/>
            <person name="Zhu Y."/>
            <person name="Lenz T.L."/>
            <person name="Gerashchenko M.V."/>
            <person name="Fan D."/>
            <person name="Hee Yim S."/>
            <person name="Yao X."/>
            <person name="Jordan D."/>
            <person name="Xiong Y."/>
            <person name="Ma Y."/>
            <person name="Lyapunov A.N."/>
            <person name="Chen G."/>
            <person name="Kulakova O.I."/>
            <person name="Sun Y."/>
            <person name="Lee S.G."/>
            <person name="Bronson R.T."/>
            <person name="Moskalev A.A."/>
            <person name="Sunyaev S.R."/>
            <person name="Zhang G."/>
            <person name="Krogh A."/>
            <person name="Wang J."/>
            <person name="Gladyshev V.N."/>
        </authorList>
    </citation>
    <scope>NUCLEOTIDE SEQUENCE [LARGE SCALE GENOMIC DNA]</scope>
</reference>
<evidence type="ECO:0000313" key="1">
    <source>
        <dbReference type="EMBL" id="EPQ18493.1"/>
    </source>
</evidence>
<name>S7Q528_MYOBR</name>
<gene>
    <name evidence="1" type="ORF">D623_10032986</name>
</gene>
<sequence>MISLKRWVKEKQQPDSELVRELDQLFENEDLNDLSKSSSNSWVPRLELFHDSQPGPHIFLLCRWYDASISVCLQILRSPLTELHVLYCAKQKKHCDTGTMSLHKFHLQP</sequence>
<organism evidence="1 2">
    <name type="scientific">Myotis brandtii</name>
    <name type="common">Brandt's bat</name>
    <dbReference type="NCBI Taxonomy" id="109478"/>
    <lineage>
        <taxon>Eukaryota</taxon>
        <taxon>Metazoa</taxon>
        <taxon>Chordata</taxon>
        <taxon>Craniata</taxon>
        <taxon>Vertebrata</taxon>
        <taxon>Euteleostomi</taxon>
        <taxon>Mammalia</taxon>
        <taxon>Eutheria</taxon>
        <taxon>Laurasiatheria</taxon>
        <taxon>Chiroptera</taxon>
        <taxon>Yangochiroptera</taxon>
        <taxon>Vespertilionidae</taxon>
        <taxon>Myotis</taxon>
    </lineage>
</organism>
<keyword evidence="2" id="KW-1185">Reference proteome</keyword>
<dbReference type="AlphaFoldDB" id="S7Q528"/>